<sequence>MIQFGVKLYVCLFVFILRRTGYVPSNNLRELSKEIHIQTNNLCAPMSMNYLTTKHGRSIIKAMIDGQLYIWHIQFTNKRPPLNQNAFTQ</sequence>
<proteinExistence type="predicted"/>
<dbReference type="AlphaFoldDB" id="A0A2M4D5E1"/>
<name>A0A2M4D5E1_ANODA</name>
<keyword evidence="1" id="KW-0732">Signal</keyword>
<feature type="chain" id="PRO_5014779267" evidence="1">
    <location>
        <begin position="26"/>
        <end position="89"/>
    </location>
</feature>
<reference evidence="2" key="1">
    <citation type="submission" date="2018-01" db="EMBL/GenBank/DDBJ databases">
        <title>An insight into the sialome of Amazonian anophelines.</title>
        <authorList>
            <person name="Ribeiro J.M."/>
            <person name="Scarpassa V."/>
            <person name="Calvo E."/>
        </authorList>
    </citation>
    <scope>NUCLEOTIDE SEQUENCE</scope>
</reference>
<feature type="signal peptide" evidence="1">
    <location>
        <begin position="1"/>
        <end position="25"/>
    </location>
</feature>
<evidence type="ECO:0000256" key="1">
    <source>
        <dbReference type="SAM" id="SignalP"/>
    </source>
</evidence>
<accession>A0A2M4D5E1</accession>
<evidence type="ECO:0000313" key="2">
    <source>
        <dbReference type="EMBL" id="MBW72759.1"/>
    </source>
</evidence>
<organism evidence="2">
    <name type="scientific">Anopheles darlingi</name>
    <name type="common">Mosquito</name>
    <dbReference type="NCBI Taxonomy" id="43151"/>
    <lineage>
        <taxon>Eukaryota</taxon>
        <taxon>Metazoa</taxon>
        <taxon>Ecdysozoa</taxon>
        <taxon>Arthropoda</taxon>
        <taxon>Hexapoda</taxon>
        <taxon>Insecta</taxon>
        <taxon>Pterygota</taxon>
        <taxon>Neoptera</taxon>
        <taxon>Endopterygota</taxon>
        <taxon>Diptera</taxon>
        <taxon>Nematocera</taxon>
        <taxon>Culicoidea</taxon>
        <taxon>Culicidae</taxon>
        <taxon>Anophelinae</taxon>
        <taxon>Anopheles</taxon>
    </lineage>
</organism>
<dbReference type="EMBL" id="GGFL01008581">
    <property type="protein sequence ID" value="MBW72759.1"/>
    <property type="molecule type" value="Transcribed_RNA"/>
</dbReference>
<protein>
    <submittedName>
        <fullName evidence="2">Putative secreted protein</fullName>
    </submittedName>
</protein>